<dbReference type="SFLD" id="SFLDG01135">
    <property type="entry name" value="C1.5.6:_HAD__Beta-PGM__Phospha"/>
    <property type="match status" value="1"/>
</dbReference>
<dbReference type="InterPro" id="IPR036412">
    <property type="entry name" value="HAD-like_sf"/>
</dbReference>
<comment type="similarity">
    <text evidence="1">Belongs to the HAD-like hydrolase superfamily. CbbY/CbbZ/Gph/YieH family.</text>
</comment>
<accession>A0A1A9AY45</accession>
<name>A0A1A9AY45_PLESH</name>
<dbReference type="FunFam" id="3.40.50.1000:FF:000036">
    <property type="entry name" value="HAD family hydrolase"/>
    <property type="match status" value="1"/>
</dbReference>
<evidence type="ECO:0000313" key="5">
    <source>
        <dbReference type="Proteomes" id="UP000664658"/>
    </source>
</evidence>
<dbReference type="Pfam" id="PF00702">
    <property type="entry name" value="Hydrolase"/>
    <property type="match status" value="1"/>
</dbReference>
<dbReference type="PANTHER" id="PTHR18901">
    <property type="entry name" value="2-DEOXYGLUCOSE-6-PHOSPHATE PHOSPHATASE 2"/>
    <property type="match status" value="1"/>
</dbReference>
<dbReference type="GO" id="GO:0016787">
    <property type="term" value="F:hydrolase activity"/>
    <property type="evidence" value="ECO:0007669"/>
    <property type="project" value="UniProtKB-KW"/>
</dbReference>
<dbReference type="GO" id="GO:0000287">
    <property type="term" value="F:magnesium ion binding"/>
    <property type="evidence" value="ECO:0007669"/>
    <property type="project" value="UniProtKB-ARBA"/>
</dbReference>
<sequence length="215" mass="24019">MLKAAIFDMDGLLVDSEPFWQQAQLDILQPLGVEITRHDTTLTTGVRIDQIVNLWYSRFPWPAPSKETVVNQIVQRVGELVAEYKPLMPGVHEVLALCRKRELKIGLASSSPLELIHTVLKALDMTQTFDAIESAKFLAHGKPHPEVYLKCAQALHVQPTQCIAFEDSLPGLIAAKAARMHTVVVPEKSQLEDPRWSIADYCLASLQQVTHAHLN</sequence>
<dbReference type="Proteomes" id="UP000664658">
    <property type="component" value="Unassembled WGS sequence"/>
</dbReference>
<dbReference type="SUPFAM" id="SSF56784">
    <property type="entry name" value="HAD-like"/>
    <property type="match status" value="1"/>
</dbReference>
<evidence type="ECO:0000256" key="1">
    <source>
        <dbReference type="ARBA" id="ARBA00006171"/>
    </source>
</evidence>
<gene>
    <name evidence="4" type="primary">hxpB</name>
    <name evidence="4" type="ORF">J2R62_13020</name>
</gene>
<dbReference type="AlphaFoldDB" id="A0A1A9AY45"/>
<dbReference type="NCBIfam" id="NF008087">
    <property type="entry name" value="PRK10826.1"/>
    <property type="match status" value="1"/>
</dbReference>
<organism evidence="4 5">
    <name type="scientific">Plesiomonas shigelloides</name>
    <name type="common">Aeromonas shigelloides</name>
    <dbReference type="NCBI Taxonomy" id="703"/>
    <lineage>
        <taxon>Bacteria</taxon>
        <taxon>Pseudomonadati</taxon>
        <taxon>Pseudomonadota</taxon>
        <taxon>Gammaproteobacteria</taxon>
        <taxon>Enterobacterales</taxon>
        <taxon>Enterobacteriaceae</taxon>
        <taxon>Plesiomonas</taxon>
    </lineage>
</organism>
<dbReference type="CDD" id="cd07505">
    <property type="entry name" value="HAD_BPGM-like"/>
    <property type="match status" value="1"/>
</dbReference>
<keyword evidence="3" id="KW-0378">Hydrolase</keyword>
<dbReference type="InterPro" id="IPR006439">
    <property type="entry name" value="HAD-SF_hydro_IA"/>
</dbReference>
<dbReference type="KEGG" id="pshi:SAMEA2665130_1528"/>
<evidence type="ECO:0000313" key="4">
    <source>
        <dbReference type="EMBL" id="MBO1109116.1"/>
    </source>
</evidence>
<evidence type="ECO:0000256" key="3">
    <source>
        <dbReference type="ARBA" id="ARBA00022801"/>
    </source>
</evidence>
<dbReference type="InterPro" id="IPR023198">
    <property type="entry name" value="PGP-like_dom2"/>
</dbReference>
<protein>
    <submittedName>
        <fullName evidence="4">Hexitol phosphatase HxpB</fullName>
    </submittedName>
</protein>
<keyword evidence="2" id="KW-0479">Metal-binding</keyword>
<dbReference type="RefSeq" id="WP_010863624.1">
    <property type="nucleotide sequence ID" value="NZ_CP027852.1"/>
</dbReference>
<proteinExistence type="inferred from homology"/>
<dbReference type="SFLD" id="SFLDG01129">
    <property type="entry name" value="C1.5:_HAD__Beta-PGM__Phosphata"/>
    <property type="match status" value="1"/>
</dbReference>
<dbReference type="PANTHER" id="PTHR18901:SF38">
    <property type="entry name" value="PSEUDOURIDINE-5'-PHOSPHATASE"/>
    <property type="match status" value="1"/>
</dbReference>
<dbReference type="EMBL" id="JAFNAA010000015">
    <property type="protein sequence ID" value="MBO1109116.1"/>
    <property type="molecule type" value="Genomic_DNA"/>
</dbReference>
<dbReference type="Gene3D" id="1.10.150.240">
    <property type="entry name" value="Putative phosphatase, domain 2"/>
    <property type="match status" value="1"/>
</dbReference>
<comment type="caution">
    <text evidence="4">The sequence shown here is derived from an EMBL/GenBank/DDBJ whole genome shotgun (WGS) entry which is preliminary data.</text>
</comment>
<reference evidence="4" key="1">
    <citation type="submission" date="2021-03" db="EMBL/GenBank/DDBJ databases">
        <title>Plesiomonas shigelloides zfcc0051, isolated from zebrafish feces.</title>
        <authorList>
            <person name="Vanderhoek Z."/>
            <person name="Gaulke C."/>
        </authorList>
    </citation>
    <scope>NUCLEOTIDE SEQUENCE</scope>
    <source>
        <strain evidence="4">Zfcc0051</strain>
    </source>
</reference>
<dbReference type="NCBIfam" id="TIGR01509">
    <property type="entry name" value="HAD-SF-IA-v3"/>
    <property type="match status" value="1"/>
</dbReference>
<dbReference type="SFLD" id="SFLDS00003">
    <property type="entry name" value="Haloacid_Dehalogenase"/>
    <property type="match status" value="1"/>
</dbReference>
<dbReference type="InterPro" id="IPR023214">
    <property type="entry name" value="HAD_sf"/>
</dbReference>
<dbReference type="Gene3D" id="3.40.50.1000">
    <property type="entry name" value="HAD superfamily/HAD-like"/>
    <property type="match status" value="1"/>
</dbReference>
<evidence type="ECO:0000256" key="2">
    <source>
        <dbReference type="ARBA" id="ARBA00022723"/>
    </source>
</evidence>